<sequence>MICLTFHLIRTVAISFAVATISARAATIVSGQRWTDTSGKYIQAHGGGVLKVQDTYYWVGEDKSDDSGTFQGFHMYSSLDLAAWKDEGLVLPPSNKTTSVGERPKVLYNASTRKYVLWFHAEDSGYALAQVGVAVSNQVTGPYEFQEAFRPLGQESRDMSVYVDPKDQTAYLIFATNDNKDLAIASLSADYLKPDKLEYTIANQRYEGSGMFLKDNKYWLILSHQSSWEPNDNLALVADSPKGPFDSPTGIAPANLKTYNSQNHFDLVIRGSEQTCNIYMGDRWRSDKLGQSTEVWQPFEWNSSGRPYIERFEDAWDLDAKTGTVTRFARSTFNVAQNAKLSGNTKIEDCAKCPGGKIANGVGGSANSTVTFSGVRSPNGAAGKVWAGIYYNHADKYPKYRNAFVSVTGTSTQDVEVNFAPGGSVDSGLQSSPVLLDLKAGDNDVTISNAQGSGPNVGYLVVYQSA</sequence>
<dbReference type="CDD" id="cd18821">
    <property type="entry name" value="GH43_Pc3Gal43A-like"/>
    <property type="match status" value="1"/>
</dbReference>
<dbReference type="Gene3D" id="2.60.120.260">
    <property type="entry name" value="Galactose-binding domain-like"/>
    <property type="match status" value="1"/>
</dbReference>
<dbReference type="OrthoDB" id="9970295at2759"/>
<dbReference type="EMBL" id="CCYA01000265">
    <property type="protein sequence ID" value="CEH17863.1"/>
    <property type="molecule type" value="Genomic_DNA"/>
</dbReference>
<dbReference type="STRING" id="401625.A0A0P1BNE6"/>
<dbReference type="AlphaFoldDB" id="A0A0P1BNE6"/>
<keyword evidence="5" id="KW-0732">Signal</keyword>
<evidence type="ECO:0000256" key="3">
    <source>
        <dbReference type="ARBA" id="ARBA00023295"/>
    </source>
</evidence>
<feature type="signal peptide" evidence="5">
    <location>
        <begin position="1"/>
        <end position="25"/>
    </location>
</feature>
<dbReference type="Pfam" id="PF04616">
    <property type="entry name" value="Glyco_hydro_43"/>
    <property type="match status" value="1"/>
</dbReference>
<dbReference type="GO" id="GO:0005975">
    <property type="term" value="P:carbohydrate metabolic process"/>
    <property type="evidence" value="ECO:0007669"/>
    <property type="project" value="InterPro"/>
</dbReference>
<evidence type="ECO:0000313" key="6">
    <source>
        <dbReference type="EMBL" id="CEH17863.1"/>
    </source>
</evidence>
<evidence type="ECO:0000256" key="4">
    <source>
        <dbReference type="RuleBase" id="RU361187"/>
    </source>
</evidence>
<evidence type="ECO:0000256" key="2">
    <source>
        <dbReference type="ARBA" id="ARBA00022801"/>
    </source>
</evidence>
<dbReference type="GO" id="GO:0004553">
    <property type="term" value="F:hydrolase activity, hydrolyzing O-glycosyl compounds"/>
    <property type="evidence" value="ECO:0007669"/>
    <property type="project" value="InterPro"/>
</dbReference>
<organism evidence="6 7">
    <name type="scientific">Ceraceosorus bombacis</name>
    <dbReference type="NCBI Taxonomy" id="401625"/>
    <lineage>
        <taxon>Eukaryota</taxon>
        <taxon>Fungi</taxon>
        <taxon>Dikarya</taxon>
        <taxon>Basidiomycota</taxon>
        <taxon>Ustilaginomycotina</taxon>
        <taxon>Exobasidiomycetes</taxon>
        <taxon>Ceraceosorales</taxon>
        <taxon>Ceraceosoraceae</taxon>
        <taxon>Ceraceosorus</taxon>
    </lineage>
</organism>
<evidence type="ECO:0000256" key="1">
    <source>
        <dbReference type="ARBA" id="ARBA00009865"/>
    </source>
</evidence>
<keyword evidence="2 4" id="KW-0378">Hydrolase</keyword>
<keyword evidence="7" id="KW-1185">Reference proteome</keyword>
<protein>
    <submittedName>
        <fullName evidence="6">ARABINANASE/LEVANSUCRASE/INVERTASE-RELATED</fullName>
    </submittedName>
</protein>
<accession>A0A0P1BNE6</accession>
<dbReference type="PANTHER" id="PTHR22925:SF39">
    <property type="entry name" value="PUTATIVE (AFU_ORTHOLOGUE AFUA_5G14190)-RELATED"/>
    <property type="match status" value="1"/>
</dbReference>
<keyword evidence="3 4" id="KW-0326">Glycosidase</keyword>
<dbReference type="Proteomes" id="UP000054845">
    <property type="component" value="Unassembled WGS sequence"/>
</dbReference>
<evidence type="ECO:0000256" key="5">
    <source>
        <dbReference type="SAM" id="SignalP"/>
    </source>
</evidence>
<dbReference type="SUPFAM" id="SSF75005">
    <property type="entry name" value="Arabinanase/levansucrase/invertase"/>
    <property type="match status" value="1"/>
</dbReference>
<dbReference type="Gene3D" id="2.115.10.20">
    <property type="entry name" value="Glycosyl hydrolase domain, family 43"/>
    <property type="match status" value="1"/>
</dbReference>
<evidence type="ECO:0000313" key="7">
    <source>
        <dbReference type="Proteomes" id="UP000054845"/>
    </source>
</evidence>
<comment type="similarity">
    <text evidence="1 4">Belongs to the glycosyl hydrolase 43 family.</text>
</comment>
<reference evidence="6 7" key="1">
    <citation type="submission" date="2014-09" db="EMBL/GenBank/DDBJ databases">
        <authorList>
            <person name="Magalhaes I.L.F."/>
            <person name="Oliveira U."/>
            <person name="Santos F.R."/>
            <person name="Vidigal T.H.D.A."/>
            <person name="Brescovit A.D."/>
            <person name="Santos A.J."/>
        </authorList>
    </citation>
    <scope>NUCLEOTIDE SEQUENCE [LARGE SCALE GENOMIC DNA]</scope>
</reference>
<dbReference type="InterPro" id="IPR006710">
    <property type="entry name" value="Glyco_hydro_43"/>
</dbReference>
<dbReference type="InterPro" id="IPR023296">
    <property type="entry name" value="Glyco_hydro_beta-prop_sf"/>
</dbReference>
<dbReference type="PANTHER" id="PTHR22925">
    <property type="entry name" value="GLYCOSYL HYDROLASE 43 FAMILY MEMBER"/>
    <property type="match status" value="1"/>
</dbReference>
<dbReference type="CDD" id="cd04081">
    <property type="entry name" value="CBM35_galactosidase-like"/>
    <property type="match status" value="1"/>
</dbReference>
<name>A0A0P1BNE6_9BASI</name>
<proteinExistence type="inferred from homology"/>
<feature type="chain" id="PRO_5006059703" evidence="5">
    <location>
        <begin position="26"/>
        <end position="466"/>
    </location>
</feature>